<evidence type="ECO:0000313" key="11">
    <source>
        <dbReference type="Proteomes" id="UP000326912"/>
    </source>
</evidence>
<sequence length="121" mass="13612">MSRSQASEVKSQENVQTTEKAVKASTREERRESATMKSTNKPAARRTSKGPSSMARLRNNKAGRFVYDAYYELRHKVTWPTFEEARNMTIMVVIISAVLGALLSLVDFGLYHLFILVIGGK</sequence>
<dbReference type="Proteomes" id="UP000326912">
    <property type="component" value="Unassembled WGS sequence"/>
</dbReference>
<comment type="caution">
    <text evidence="10">The sequence shown here is derived from an EMBL/GenBank/DDBJ whole genome shotgun (WGS) entry which is preliminary data.</text>
</comment>
<dbReference type="InterPro" id="IPR038379">
    <property type="entry name" value="SecE_sf"/>
</dbReference>
<dbReference type="InterPro" id="IPR001901">
    <property type="entry name" value="Translocase_SecE/Sec61-g"/>
</dbReference>
<dbReference type="GO" id="GO:0009306">
    <property type="term" value="P:protein secretion"/>
    <property type="evidence" value="ECO:0007669"/>
    <property type="project" value="InterPro"/>
</dbReference>
<gene>
    <name evidence="10" type="ORF">KDW_21450</name>
</gene>
<organism evidence="10 11">
    <name type="scientific">Dictyobacter vulcani</name>
    <dbReference type="NCBI Taxonomy" id="2607529"/>
    <lineage>
        <taxon>Bacteria</taxon>
        <taxon>Bacillati</taxon>
        <taxon>Chloroflexota</taxon>
        <taxon>Ktedonobacteria</taxon>
        <taxon>Ktedonobacterales</taxon>
        <taxon>Dictyobacteraceae</taxon>
        <taxon>Dictyobacter</taxon>
    </lineage>
</organism>
<comment type="subcellular location">
    <subcellularLocation>
        <location evidence="1">Membrane</location>
    </subcellularLocation>
</comment>
<evidence type="ECO:0000256" key="3">
    <source>
        <dbReference type="ARBA" id="ARBA00022692"/>
    </source>
</evidence>
<feature type="transmembrane region" description="Helical" evidence="9">
    <location>
        <begin position="90"/>
        <end position="118"/>
    </location>
</feature>
<evidence type="ECO:0000313" key="10">
    <source>
        <dbReference type="EMBL" id="GER87983.1"/>
    </source>
</evidence>
<proteinExistence type="predicted"/>
<evidence type="ECO:0000256" key="4">
    <source>
        <dbReference type="ARBA" id="ARBA00022927"/>
    </source>
</evidence>
<evidence type="ECO:0000256" key="2">
    <source>
        <dbReference type="ARBA" id="ARBA00022448"/>
    </source>
</evidence>
<feature type="compositionally biased region" description="Basic and acidic residues" evidence="8">
    <location>
        <begin position="20"/>
        <end position="34"/>
    </location>
</feature>
<dbReference type="Pfam" id="PF00584">
    <property type="entry name" value="SecE"/>
    <property type="match status" value="1"/>
</dbReference>
<dbReference type="Gene3D" id="1.20.5.1030">
    <property type="entry name" value="Preprotein translocase secy subunit"/>
    <property type="match status" value="1"/>
</dbReference>
<evidence type="ECO:0000256" key="5">
    <source>
        <dbReference type="ARBA" id="ARBA00022989"/>
    </source>
</evidence>
<feature type="region of interest" description="Disordered" evidence="8">
    <location>
        <begin position="1"/>
        <end position="57"/>
    </location>
</feature>
<accession>A0A5J4KJQ9</accession>
<keyword evidence="4" id="KW-0653">Protein transport</keyword>
<evidence type="ECO:0000256" key="8">
    <source>
        <dbReference type="SAM" id="MobiDB-lite"/>
    </source>
</evidence>
<evidence type="ECO:0000256" key="9">
    <source>
        <dbReference type="SAM" id="Phobius"/>
    </source>
</evidence>
<evidence type="ECO:0000256" key="6">
    <source>
        <dbReference type="ARBA" id="ARBA00023010"/>
    </source>
</evidence>
<feature type="compositionally biased region" description="Polar residues" evidence="8">
    <location>
        <begin position="1"/>
        <end position="19"/>
    </location>
</feature>
<dbReference type="EMBL" id="BKZW01000001">
    <property type="protein sequence ID" value="GER87983.1"/>
    <property type="molecule type" value="Genomic_DNA"/>
</dbReference>
<reference evidence="10 11" key="1">
    <citation type="submission" date="2019-10" db="EMBL/GenBank/DDBJ databases">
        <title>Dictyobacter vulcani sp. nov., within the class Ktedonobacteria, isolated from soil of volcanic Mt. Zao.</title>
        <authorList>
            <person name="Zheng Y."/>
            <person name="Wang C.M."/>
            <person name="Sakai Y."/>
            <person name="Abe K."/>
            <person name="Yokota A."/>
            <person name="Yabe S."/>
        </authorList>
    </citation>
    <scope>NUCLEOTIDE SEQUENCE [LARGE SCALE GENOMIC DNA]</scope>
    <source>
        <strain evidence="10 11">W12</strain>
    </source>
</reference>
<keyword evidence="11" id="KW-1185">Reference proteome</keyword>
<name>A0A5J4KJQ9_9CHLR</name>
<evidence type="ECO:0000256" key="7">
    <source>
        <dbReference type="ARBA" id="ARBA00023136"/>
    </source>
</evidence>
<dbReference type="GO" id="GO:0008320">
    <property type="term" value="F:protein transmembrane transporter activity"/>
    <property type="evidence" value="ECO:0007669"/>
    <property type="project" value="InterPro"/>
</dbReference>
<keyword evidence="7 9" id="KW-0472">Membrane</keyword>
<keyword evidence="3 9" id="KW-0812">Transmembrane</keyword>
<dbReference type="GO" id="GO:0016020">
    <property type="term" value="C:membrane"/>
    <property type="evidence" value="ECO:0007669"/>
    <property type="project" value="UniProtKB-SubCell"/>
</dbReference>
<keyword evidence="5 9" id="KW-1133">Transmembrane helix</keyword>
<dbReference type="RefSeq" id="WP_162005126.1">
    <property type="nucleotide sequence ID" value="NZ_BKZW01000001.1"/>
</dbReference>
<dbReference type="InterPro" id="IPR005807">
    <property type="entry name" value="SecE_bac"/>
</dbReference>
<dbReference type="GO" id="GO:0006886">
    <property type="term" value="P:intracellular protein transport"/>
    <property type="evidence" value="ECO:0007669"/>
    <property type="project" value="InterPro"/>
</dbReference>
<evidence type="ECO:0000256" key="1">
    <source>
        <dbReference type="ARBA" id="ARBA00004370"/>
    </source>
</evidence>
<dbReference type="AlphaFoldDB" id="A0A5J4KJQ9"/>
<dbReference type="GO" id="GO:0006605">
    <property type="term" value="P:protein targeting"/>
    <property type="evidence" value="ECO:0007669"/>
    <property type="project" value="InterPro"/>
</dbReference>
<evidence type="ECO:0008006" key="12">
    <source>
        <dbReference type="Google" id="ProtNLM"/>
    </source>
</evidence>
<protein>
    <recommendedName>
        <fullName evidence="12">Protein translocase subunit SecE</fullName>
    </recommendedName>
</protein>
<dbReference type="NCBIfam" id="TIGR00964">
    <property type="entry name" value="secE_bact"/>
    <property type="match status" value="1"/>
</dbReference>
<keyword evidence="2" id="KW-0813">Transport</keyword>
<keyword evidence="6" id="KW-0811">Translocation</keyword>